<accession>A0A1V8TE31</accession>
<feature type="region of interest" description="Disordered" evidence="1">
    <location>
        <begin position="751"/>
        <end position="779"/>
    </location>
</feature>
<dbReference type="OrthoDB" id="2288928at2759"/>
<organism evidence="3 4">
    <name type="scientific">Cryoendolithus antarcticus</name>
    <dbReference type="NCBI Taxonomy" id="1507870"/>
    <lineage>
        <taxon>Eukaryota</taxon>
        <taxon>Fungi</taxon>
        <taxon>Dikarya</taxon>
        <taxon>Ascomycota</taxon>
        <taxon>Pezizomycotina</taxon>
        <taxon>Dothideomycetes</taxon>
        <taxon>Dothideomycetidae</taxon>
        <taxon>Cladosporiales</taxon>
        <taxon>Cladosporiaceae</taxon>
        <taxon>Cryoendolithus</taxon>
    </lineage>
</organism>
<evidence type="ECO:0000313" key="3">
    <source>
        <dbReference type="EMBL" id="OQO09521.1"/>
    </source>
</evidence>
<protein>
    <recommendedName>
        <fullName evidence="2">Heterokaryon incompatibility domain-containing protein</fullName>
    </recommendedName>
</protein>
<dbReference type="Proteomes" id="UP000192596">
    <property type="component" value="Unassembled WGS sequence"/>
</dbReference>
<sequence length="779" mass="85111">MADFQYTPLGADVDIRLLRVDGLSPDASLLCSLIAVNRRKLPAGITYTALSYRWGDEDDRGTLQADIKEKNVQVRHMGSVYELAARVIVYAGPELPDTGLAVTFWNKLHGAFESLPQRDEAGKWIPLSPGTILEKTQTSWRGPEWQALLKHFLRPWFGRLWTIQEAVLPSHVIFVWGRFSLTWDEVALFGEWERRASLCRLIGGGSRFWIVSKTIMSLCYLRSNRAGMSRGWQCTLAGAISSCDGAEAADPRDRIYGLLGLLFGRDGDLGIRPDYSEDNTARDVYTEATRRFTLRGDSFDIMYFAGIGWPRKIPDLPSWVPDLSGALNGSPGTHLRAGKGPAPCTIKALESEGNDLTLQLIVVDRIAAVQDFSTALESHLESHDIAPDPLTSWHLSTAIQLVCERHPTPWSTALVRAFWLTLTYNTTLHDDKSDGDSPMPADYGDAFASLEAVARSGILASAPTQQASQVDKDRLLACIMGRMSEHAICLLGGGEPALVPRMVRADDVIAVALCARAPFVLRPTGDVEHGKRVYRLTSRHSVPGIQDTPISSAATRRINYLSPRSRDKMMASSYNQTFGSKMSAFFRSLNCCGGSSADSDSDWDAKPALQISAPTNFRREDISIPGLTPEQQSFIRAKAKADAARMYMHLQPLQSSPSTTFAERPAPSLKPTVEQFTTPRLAPSPGLQHASTFSGLAGSRESQAERRGKYGGIGERVRAHGRKISEVIGNGKPAGYQGLGSGVEMTGLMEAQGGKSRKSGESWGSEGEVGKSVLEGGRI</sequence>
<dbReference type="PANTHER" id="PTHR24148">
    <property type="entry name" value="ANKYRIN REPEAT DOMAIN-CONTAINING PROTEIN 39 HOMOLOG-RELATED"/>
    <property type="match status" value="1"/>
</dbReference>
<evidence type="ECO:0000256" key="1">
    <source>
        <dbReference type="SAM" id="MobiDB-lite"/>
    </source>
</evidence>
<dbReference type="PANTHER" id="PTHR24148:SF82">
    <property type="entry name" value="HETEROKARYON INCOMPATIBILITY DOMAIN-CONTAINING PROTEIN"/>
    <property type="match status" value="1"/>
</dbReference>
<reference evidence="4" key="1">
    <citation type="submission" date="2017-03" db="EMBL/GenBank/DDBJ databases">
        <title>Genomes of endolithic fungi from Antarctica.</title>
        <authorList>
            <person name="Coleine C."/>
            <person name="Masonjones S."/>
            <person name="Stajich J.E."/>
        </authorList>
    </citation>
    <scope>NUCLEOTIDE SEQUENCE [LARGE SCALE GENOMIC DNA]</scope>
    <source>
        <strain evidence="4">CCFEE 5527</strain>
    </source>
</reference>
<name>A0A1V8TE31_9PEZI</name>
<dbReference type="EMBL" id="NAJO01000010">
    <property type="protein sequence ID" value="OQO09521.1"/>
    <property type="molecule type" value="Genomic_DNA"/>
</dbReference>
<dbReference type="AlphaFoldDB" id="A0A1V8TE31"/>
<keyword evidence="4" id="KW-1185">Reference proteome</keyword>
<comment type="caution">
    <text evidence="3">The sequence shown here is derived from an EMBL/GenBank/DDBJ whole genome shotgun (WGS) entry which is preliminary data.</text>
</comment>
<feature type="domain" description="Heterokaryon incompatibility" evidence="2">
    <location>
        <begin position="64"/>
        <end position="165"/>
    </location>
</feature>
<dbReference type="InParanoid" id="A0A1V8TE31"/>
<dbReference type="Pfam" id="PF06985">
    <property type="entry name" value="HET"/>
    <property type="match status" value="1"/>
</dbReference>
<evidence type="ECO:0000313" key="4">
    <source>
        <dbReference type="Proteomes" id="UP000192596"/>
    </source>
</evidence>
<dbReference type="InterPro" id="IPR010730">
    <property type="entry name" value="HET"/>
</dbReference>
<gene>
    <name evidence="3" type="ORF">B0A48_04923</name>
</gene>
<feature type="compositionally biased region" description="Low complexity" evidence="1">
    <location>
        <begin position="761"/>
        <end position="772"/>
    </location>
</feature>
<feature type="region of interest" description="Disordered" evidence="1">
    <location>
        <begin position="677"/>
        <end position="717"/>
    </location>
</feature>
<evidence type="ECO:0000259" key="2">
    <source>
        <dbReference type="Pfam" id="PF06985"/>
    </source>
</evidence>
<proteinExistence type="predicted"/>
<dbReference type="InterPro" id="IPR052895">
    <property type="entry name" value="HetReg/Transcr_Mod"/>
</dbReference>